<reference evidence="2 3" key="1">
    <citation type="journal article" date="2016" name="Nat. Commun.">
        <title>Thousands of microbial genomes shed light on interconnected biogeochemical processes in an aquifer system.</title>
        <authorList>
            <person name="Anantharaman K."/>
            <person name="Brown C.T."/>
            <person name="Hug L.A."/>
            <person name="Sharon I."/>
            <person name="Castelle C.J."/>
            <person name="Probst A.J."/>
            <person name="Thomas B.C."/>
            <person name="Singh A."/>
            <person name="Wilkins M.J."/>
            <person name="Karaoz U."/>
            <person name="Brodie E.L."/>
            <person name="Williams K.H."/>
            <person name="Hubbard S.S."/>
            <person name="Banfield J.F."/>
        </authorList>
    </citation>
    <scope>NUCLEOTIDE SEQUENCE [LARGE SCALE GENOMIC DNA]</scope>
</reference>
<sequence>MTERRPQLKFLKDQVGFVLDGKKTLEPRPRSHQWIDRLSDAEEIELTYGPRFAAPKVFARAKIEGIEVRPFDTVTQKDLEQISRGWEDKTPEEFAQVHNEWYAKELAKGYPVVWVYFKVLETFED</sequence>
<dbReference type="AlphaFoldDB" id="A0A1F7XSV7"/>
<evidence type="ECO:0000259" key="1">
    <source>
        <dbReference type="Pfam" id="PF04266"/>
    </source>
</evidence>
<proteinExistence type="predicted"/>
<evidence type="ECO:0000313" key="3">
    <source>
        <dbReference type="Proteomes" id="UP000178446"/>
    </source>
</evidence>
<name>A0A1F7XSV7_9BACT</name>
<organism evidence="2 3">
    <name type="scientific">Candidatus Woesebacteria bacterium RIFCSPHIGHO2_01_FULL_37_10</name>
    <dbReference type="NCBI Taxonomy" id="1802489"/>
    <lineage>
        <taxon>Bacteria</taxon>
        <taxon>Candidatus Woeseibacteriota</taxon>
    </lineage>
</organism>
<evidence type="ECO:0000313" key="2">
    <source>
        <dbReference type="EMBL" id="OGM18122.1"/>
    </source>
</evidence>
<comment type="caution">
    <text evidence="2">The sequence shown here is derived from an EMBL/GenBank/DDBJ whole genome shotgun (WGS) entry which is preliminary data.</text>
</comment>
<gene>
    <name evidence="2" type="ORF">A2685_03210</name>
</gene>
<protein>
    <recommendedName>
        <fullName evidence="1">ASCH domain-containing protein</fullName>
    </recommendedName>
</protein>
<dbReference type="Proteomes" id="UP000178446">
    <property type="component" value="Unassembled WGS sequence"/>
</dbReference>
<feature type="domain" description="ASCH" evidence="1">
    <location>
        <begin position="16"/>
        <end position="120"/>
    </location>
</feature>
<dbReference type="InterPro" id="IPR007374">
    <property type="entry name" value="ASCH_domain"/>
</dbReference>
<dbReference type="EMBL" id="MGGB01000056">
    <property type="protein sequence ID" value="OGM18122.1"/>
    <property type="molecule type" value="Genomic_DNA"/>
</dbReference>
<accession>A0A1F7XSV7</accession>
<dbReference type="Pfam" id="PF04266">
    <property type="entry name" value="ASCH"/>
    <property type="match status" value="1"/>
</dbReference>